<protein>
    <recommendedName>
        <fullName evidence="3">WD40 repeat-like protein</fullName>
    </recommendedName>
</protein>
<dbReference type="InterPro" id="IPR015943">
    <property type="entry name" value="WD40/YVTN_repeat-like_dom_sf"/>
</dbReference>
<keyword evidence="2" id="KW-1185">Reference proteome</keyword>
<dbReference type="Proteomes" id="UP000076532">
    <property type="component" value="Unassembled WGS sequence"/>
</dbReference>
<evidence type="ECO:0008006" key="3">
    <source>
        <dbReference type="Google" id="ProtNLM"/>
    </source>
</evidence>
<name>A0A165Z4B7_9AGAM</name>
<dbReference type="Gene3D" id="2.130.10.10">
    <property type="entry name" value="YVTN repeat-like/Quinoprotein amine dehydrogenase"/>
    <property type="match status" value="1"/>
</dbReference>
<feature type="non-terminal residue" evidence="1">
    <location>
        <position position="1"/>
    </location>
</feature>
<dbReference type="EMBL" id="KV417684">
    <property type="protein sequence ID" value="KZP10215.1"/>
    <property type="molecule type" value="Genomic_DNA"/>
</dbReference>
<accession>A0A165Z4B7</accession>
<dbReference type="AlphaFoldDB" id="A0A165Z4B7"/>
<feature type="non-terminal residue" evidence="1">
    <location>
        <position position="81"/>
    </location>
</feature>
<dbReference type="InterPro" id="IPR036322">
    <property type="entry name" value="WD40_repeat_dom_sf"/>
</dbReference>
<sequence length="81" mass="8927">SGASAQLGQQLVISNLSNGLDLYTLPTMQLERTFTHTVAVNLILQVAIIPQRRWVIVGGDDGFIRIFNLDSGNFLFSLVHD</sequence>
<dbReference type="OrthoDB" id="3238562at2759"/>
<dbReference type="SUPFAM" id="SSF50978">
    <property type="entry name" value="WD40 repeat-like"/>
    <property type="match status" value="1"/>
</dbReference>
<gene>
    <name evidence="1" type="ORF">FIBSPDRAFT_690704</name>
</gene>
<proteinExistence type="predicted"/>
<evidence type="ECO:0000313" key="1">
    <source>
        <dbReference type="EMBL" id="KZP10215.1"/>
    </source>
</evidence>
<evidence type="ECO:0000313" key="2">
    <source>
        <dbReference type="Proteomes" id="UP000076532"/>
    </source>
</evidence>
<organism evidence="1 2">
    <name type="scientific">Athelia psychrophila</name>
    <dbReference type="NCBI Taxonomy" id="1759441"/>
    <lineage>
        <taxon>Eukaryota</taxon>
        <taxon>Fungi</taxon>
        <taxon>Dikarya</taxon>
        <taxon>Basidiomycota</taxon>
        <taxon>Agaricomycotina</taxon>
        <taxon>Agaricomycetes</taxon>
        <taxon>Agaricomycetidae</taxon>
        <taxon>Atheliales</taxon>
        <taxon>Atheliaceae</taxon>
        <taxon>Athelia</taxon>
    </lineage>
</organism>
<reference evidence="1 2" key="1">
    <citation type="journal article" date="2016" name="Mol. Biol. Evol.">
        <title>Comparative Genomics of Early-Diverging Mushroom-Forming Fungi Provides Insights into the Origins of Lignocellulose Decay Capabilities.</title>
        <authorList>
            <person name="Nagy L.G."/>
            <person name="Riley R."/>
            <person name="Tritt A."/>
            <person name="Adam C."/>
            <person name="Daum C."/>
            <person name="Floudas D."/>
            <person name="Sun H."/>
            <person name="Yadav J.S."/>
            <person name="Pangilinan J."/>
            <person name="Larsson K.H."/>
            <person name="Matsuura K."/>
            <person name="Barry K."/>
            <person name="Labutti K."/>
            <person name="Kuo R."/>
            <person name="Ohm R.A."/>
            <person name="Bhattacharya S.S."/>
            <person name="Shirouzu T."/>
            <person name="Yoshinaga Y."/>
            <person name="Martin F.M."/>
            <person name="Grigoriev I.V."/>
            <person name="Hibbett D.S."/>
        </authorList>
    </citation>
    <scope>NUCLEOTIDE SEQUENCE [LARGE SCALE GENOMIC DNA]</scope>
    <source>
        <strain evidence="1 2">CBS 109695</strain>
    </source>
</reference>